<evidence type="ECO:0000313" key="2">
    <source>
        <dbReference type="EMBL" id="MBM3225066.1"/>
    </source>
</evidence>
<proteinExistence type="predicted"/>
<dbReference type="EMBL" id="VGLS01000471">
    <property type="protein sequence ID" value="MBM3225066.1"/>
    <property type="molecule type" value="Genomic_DNA"/>
</dbReference>
<dbReference type="InterPro" id="IPR049179">
    <property type="entry name" value="T2SSK_SAM-like_2nd"/>
</dbReference>
<name>A0A937W1E7_UNCTE</name>
<dbReference type="PANTHER" id="PTHR21180">
    <property type="entry name" value="ENDONUCLEASE/EXONUCLEASE/PHOSPHATASE FAMILY DOMAIN-CONTAINING PROTEIN 1"/>
    <property type="match status" value="1"/>
</dbReference>
<feature type="domain" description="T2SS protein K second SAM-like" evidence="1">
    <location>
        <begin position="120"/>
        <end position="167"/>
    </location>
</feature>
<evidence type="ECO:0000313" key="3">
    <source>
        <dbReference type="Proteomes" id="UP000712673"/>
    </source>
</evidence>
<gene>
    <name evidence="2" type="ORF">FJZ47_14865</name>
</gene>
<comment type="caution">
    <text evidence="2">The sequence shown here is derived from an EMBL/GenBank/DDBJ whole genome shotgun (WGS) entry which is preliminary data.</text>
</comment>
<dbReference type="Pfam" id="PF03934">
    <property type="entry name" value="T2SSK"/>
    <property type="match status" value="1"/>
</dbReference>
<organism evidence="2 3">
    <name type="scientific">Tectimicrobiota bacterium</name>
    <dbReference type="NCBI Taxonomy" id="2528274"/>
    <lineage>
        <taxon>Bacteria</taxon>
        <taxon>Pseudomonadati</taxon>
        <taxon>Nitrospinota/Tectimicrobiota group</taxon>
        <taxon>Candidatus Tectimicrobiota</taxon>
    </lineage>
</organism>
<dbReference type="InterPro" id="IPR051675">
    <property type="entry name" value="Endo/Exo/Phosphatase_dom_1"/>
</dbReference>
<dbReference type="AlphaFoldDB" id="A0A937W1E7"/>
<dbReference type="SUPFAM" id="SSF47781">
    <property type="entry name" value="RuvA domain 2-like"/>
    <property type="match status" value="2"/>
</dbReference>
<dbReference type="GO" id="GO:0015628">
    <property type="term" value="P:protein secretion by the type II secretion system"/>
    <property type="evidence" value="ECO:0007669"/>
    <property type="project" value="TreeGrafter"/>
</dbReference>
<sequence length="305" mass="33429">MRKMFWCSNARGYVLVIVMGLLAILGAMALSLGAATRADLEQTRHFQDEVVAELLAKAGIEWTIHYLNTAARQNGLLQAPWLSQDAHVWERTLGPGVFHLQHRAAQGSLQPGLQDEEALVNLNTAPAAVLAGLPGVGKELAEALVHQRQQGPWSALEDVWQRGLIPGALWHGNAEQPGLRAYVTVWGSGKININTAVPAVLGALPGLTPSLVQALVQYRAGDDQQRGTRDDRWFRTVADLAQVPGIDRSVLSRLEPVVTVTSSAFRVIVTGRARHDIRQAHAHRRLAVLERTAQATTLRHWRQVD</sequence>
<dbReference type="InterPro" id="IPR010994">
    <property type="entry name" value="RuvA_2-like"/>
</dbReference>
<dbReference type="PANTHER" id="PTHR21180:SF32">
    <property type="entry name" value="ENDONUCLEASE_EXONUCLEASE_PHOSPHATASE FAMILY DOMAIN-CONTAINING PROTEIN 1"/>
    <property type="match status" value="1"/>
</dbReference>
<accession>A0A937W1E7</accession>
<evidence type="ECO:0000259" key="1">
    <source>
        <dbReference type="Pfam" id="PF03934"/>
    </source>
</evidence>
<dbReference type="Proteomes" id="UP000712673">
    <property type="component" value="Unassembled WGS sequence"/>
</dbReference>
<dbReference type="GO" id="GO:0015627">
    <property type="term" value="C:type II protein secretion system complex"/>
    <property type="evidence" value="ECO:0007669"/>
    <property type="project" value="TreeGrafter"/>
</dbReference>
<protein>
    <submittedName>
        <fullName evidence="2">General secretion pathway protein GspK</fullName>
    </submittedName>
</protein>
<dbReference type="Gene3D" id="1.10.150.320">
    <property type="entry name" value="Photosystem II 12 kDa extrinsic protein"/>
    <property type="match status" value="2"/>
</dbReference>
<reference evidence="2" key="1">
    <citation type="submission" date="2019-03" db="EMBL/GenBank/DDBJ databases">
        <title>Lake Tanganyika Metagenome-Assembled Genomes (MAGs).</title>
        <authorList>
            <person name="Tran P."/>
        </authorList>
    </citation>
    <scope>NUCLEOTIDE SEQUENCE</scope>
    <source>
        <strain evidence="2">K_DeepCast_65m_m2_066</strain>
    </source>
</reference>
<dbReference type="Pfam" id="PF12836">
    <property type="entry name" value="HHH_3"/>
    <property type="match status" value="1"/>
</dbReference>